<dbReference type="AlphaFoldDB" id="A0A8C3ADB6"/>
<name>A0A8C3ADB6_CYCLU</name>
<dbReference type="InterPro" id="IPR051051">
    <property type="entry name" value="E3_ubiq-ligase_TRIM/RNF"/>
</dbReference>
<reference evidence="7" key="1">
    <citation type="submission" date="2025-08" db="UniProtKB">
        <authorList>
            <consortium name="Ensembl"/>
        </authorList>
    </citation>
    <scope>IDENTIFICATION</scope>
</reference>
<feature type="compositionally biased region" description="Basic residues" evidence="5">
    <location>
        <begin position="62"/>
        <end position="71"/>
    </location>
</feature>
<evidence type="ECO:0000313" key="8">
    <source>
        <dbReference type="Proteomes" id="UP000694565"/>
    </source>
</evidence>
<evidence type="ECO:0000259" key="6">
    <source>
        <dbReference type="PROSITE" id="PS50089"/>
    </source>
</evidence>
<dbReference type="PANTHER" id="PTHR25465">
    <property type="entry name" value="B-BOX DOMAIN CONTAINING"/>
    <property type="match status" value="1"/>
</dbReference>
<dbReference type="Ensembl" id="ENSCLMT00005041070.1">
    <property type="protein sequence ID" value="ENSCLMP00005039588.1"/>
    <property type="gene ID" value="ENSCLMG00005018676.1"/>
</dbReference>
<evidence type="ECO:0000256" key="1">
    <source>
        <dbReference type="ARBA" id="ARBA00022723"/>
    </source>
</evidence>
<dbReference type="Proteomes" id="UP000694565">
    <property type="component" value="Unplaced"/>
</dbReference>
<keyword evidence="1" id="KW-0479">Metal-binding</keyword>
<dbReference type="InterPro" id="IPR013083">
    <property type="entry name" value="Znf_RING/FYVE/PHD"/>
</dbReference>
<dbReference type="PROSITE" id="PS50089">
    <property type="entry name" value="ZF_RING_2"/>
    <property type="match status" value="1"/>
</dbReference>
<keyword evidence="3" id="KW-0862">Zinc</keyword>
<dbReference type="GeneTree" id="ENSGT01150000286922"/>
<sequence>MKHNLNSPCSICLDVLRAPVTVPCGHSYCMSCIKDCWDEEENDRKKTHSCPQCRQSFNPRPGFRRSSGRAG</sequence>
<dbReference type="GO" id="GO:0008270">
    <property type="term" value="F:zinc ion binding"/>
    <property type="evidence" value="ECO:0007669"/>
    <property type="project" value="UniProtKB-KW"/>
</dbReference>
<dbReference type="PANTHER" id="PTHR25465:SF5">
    <property type="entry name" value="E3 UBIQUITIN_ISG15 LIGASE TRIM25-RELATED"/>
    <property type="match status" value="1"/>
</dbReference>
<keyword evidence="8" id="KW-1185">Reference proteome</keyword>
<evidence type="ECO:0000313" key="7">
    <source>
        <dbReference type="Ensembl" id="ENSCLMP00005039588.1"/>
    </source>
</evidence>
<protein>
    <recommendedName>
        <fullName evidence="6">RING-type domain-containing protein</fullName>
    </recommendedName>
</protein>
<accession>A0A8C3ADB6</accession>
<dbReference type="PROSITE" id="PS00518">
    <property type="entry name" value="ZF_RING_1"/>
    <property type="match status" value="1"/>
</dbReference>
<feature type="compositionally biased region" description="Polar residues" evidence="5">
    <location>
        <begin position="49"/>
        <end position="58"/>
    </location>
</feature>
<keyword evidence="2 4" id="KW-0863">Zinc-finger</keyword>
<organism evidence="7 8">
    <name type="scientific">Cyclopterus lumpus</name>
    <name type="common">Lumpsucker</name>
    <dbReference type="NCBI Taxonomy" id="8103"/>
    <lineage>
        <taxon>Eukaryota</taxon>
        <taxon>Metazoa</taxon>
        <taxon>Chordata</taxon>
        <taxon>Craniata</taxon>
        <taxon>Vertebrata</taxon>
        <taxon>Euteleostomi</taxon>
        <taxon>Actinopterygii</taxon>
        <taxon>Neopterygii</taxon>
        <taxon>Teleostei</taxon>
        <taxon>Neoteleostei</taxon>
        <taxon>Acanthomorphata</taxon>
        <taxon>Eupercaria</taxon>
        <taxon>Perciformes</taxon>
        <taxon>Cottioidei</taxon>
        <taxon>Cottales</taxon>
        <taxon>Cyclopteridae</taxon>
        <taxon>Cyclopterus</taxon>
    </lineage>
</organism>
<evidence type="ECO:0000256" key="5">
    <source>
        <dbReference type="SAM" id="MobiDB-lite"/>
    </source>
</evidence>
<evidence type="ECO:0000256" key="2">
    <source>
        <dbReference type="ARBA" id="ARBA00022771"/>
    </source>
</evidence>
<feature type="domain" description="RING-type" evidence="6">
    <location>
        <begin position="9"/>
        <end position="54"/>
    </location>
</feature>
<reference evidence="7" key="2">
    <citation type="submission" date="2025-09" db="UniProtKB">
        <authorList>
            <consortium name="Ensembl"/>
        </authorList>
    </citation>
    <scope>IDENTIFICATION</scope>
</reference>
<dbReference type="InterPro" id="IPR017907">
    <property type="entry name" value="Znf_RING_CS"/>
</dbReference>
<evidence type="ECO:0000256" key="4">
    <source>
        <dbReference type="PROSITE-ProRule" id="PRU00175"/>
    </source>
</evidence>
<dbReference type="Gene3D" id="3.30.40.10">
    <property type="entry name" value="Zinc/RING finger domain, C3HC4 (zinc finger)"/>
    <property type="match status" value="1"/>
</dbReference>
<dbReference type="Pfam" id="PF15227">
    <property type="entry name" value="zf-C3HC4_4"/>
    <property type="match status" value="1"/>
</dbReference>
<dbReference type="SUPFAM" id="SSF57850">
    <property type="entry name" value="RING/U-box"/>
    <property type="match status" value="1"/>
</dbReference>
<evidence type="ECO:0000256" key="3">
    <source>
        <dbReference type="ARBA" id="ARBA00022833"/>
    </source>
</evidence>
<feature type="region of interest" description="Disordered" evidence="5">
    <location>
        <begin position="44"/>
        <end position="71"/>
    </location>
</feature>
<proteinExistence type="predicted"/>
<dbReference type="InterPro" id="IPR001841">
    <property type="entry name" value="Znf_RING"/>
</dbReference>
<dbReference type="SMART" id="SM00184">
    <property type="entry name" value="RING"/>
    <property type="match status" value="1"/>
</dbReference>